<feature type="compositionally biased region" description="Basic and acidic residues" evidence="2">
    <location>
        <begin position="1231"/>
        <end position="1255"/>
    </location>
</feature>
<feature type="region of interest" description="Disordered" evidence="2">
    <location>
        <begin position="2016"/>
        <end position="2039"/>
    </location>
</feature>
<feature type="compositionally biased region" description="Low complexity" evidence="2">
    <location>
        <begin position="3278"/>
        <end position="3300"/>
    </location>
</feature>
<feature type="compositionally biased region" description="Low complexity" evidence="2">
    <location>
        <begin position="1769"/>
        <end position="1779"/>
    </location>
</feature>
<feature type="region of interest" description="Disordered" evidence="2">
    <location>
        <begin position="3006"/>
        <end position="3039"/>
    </location>
</feature>
<feature type="region of interest" description="Disordered" evidence="2">
    <location>
        <begin position="3277"/>
        <end position="3300"/>
    </location>
</feature>
<proteinExistence type="predicted"/>
<feature type="compositionally biased region" description="Basic and acidic residues" evidence="2">
    <location>
        <begin position="4748"/>
        <end position="4773"/>
    </location>
</feature>
<feature type="compositionally biased region" description="Polar residues" evidence="2">
    <location>
        <begin position="3415"/>
        <end position="3431"/>
    </location>
</feature>
<feature type="coiled-coil region" evidence="1">
    <location>
        <begin position="2779"/>
        <end position="2813"/>
    </location>
</feature>
<feature type="compositionally biased region" description="Low complexity" evidence="2">
    <location>
        <begin position="3659"/>
        <end position="3684"/>
    </location>
</feature>
<feature type="region of interest" description="Disordered" evidence="2">
    <location>
        <begin position="3877"/>
        <end position="3909"/>
    </location>
</feature>
<feature type="compositionally biased region" description="Low complexity" evidence="2">
    <location>
        <begin position="4692"/>
        <end position="4707"/>
    </location>
</feature>
<feature type="region of interest" description="Disordered" evidence="2">
    <location>
        <begin position="485"/>
        <end position="512"/>
    </location>
</feature>
<feature type="compositionally biased region" description="Basic and acidic residues" evidence="2">
    <location>
        <begin position="2596"/>
        <end position="2624"/>
    </location>
</feature>
<dbReference type="Pfam" id="PF14858">
    <property type="entry name" value="CFAP54_N"/>
    <property type="match status" value="1"/>
</dbReference>
<feature type="region of interest" description="Disordered" evidence="2">
    <location>
        <begin position="1887"/>
        <end position="1919"/>
    </location>
</feature>
<feature type="compositionally biased region" description="Low complexity" evidence="2">
    <location>
        <begin position="1894"/>
        <end position="1912"/>
    </location>
</feature>
<feature type="compositionally biased region" description="Basic and acidic residues" evidence="2">
    <location>
        <begin position="3558"/>
        <end position="3582"/>
    </location>
</feature>
<evidence type="ECO:0000256" key="2">
    <source>
        <dbReference type="SAM" id="MobiDB-lite"/>
    </source>
</evidence>
<keyword evidence="1" id="KW-0175">Coiled coil</keyword>
<feature type="region of interest" description="Disordered" evidence="2">
    <location>
        <begin position="3778"/>
        <end position="3814"/>
    </location>
</feature>
<organism evidence="3">
    <name type="scientific">Toxoplasma gondii (strain ATCC 50861 / VEG)</name>
    <dbReference type="NCBI Taxonomy" id="432359"/>
    <lineage>
        <taxon>Eukaryota</taxon>
        <taxon>Sar</taxon>
        <taxon>Alveolata</taxon>
        <taxon>Apicomplexa</taxon>
        <taxon>Conoidasida</taxon>
        <taxon>Coccidia</taxon>
        <taxon>Eucoccidiorida</taxon>
        <taxon>Eimeriorina</taxon>
        <taxon>Sarcocystidae</taxon>
        <taxon>Toxoplasma</taxon>
    </lineage>
</organism>
<protein>
    <submittedName>
        <fullName evidence="3">Uncharacterized protein</fullName>
    </submittedName>
</protein>
<feature type="region of interest" description="Disordered" evidence="2">
    <location>
        <begin position="933"/>
        <end position="958"/>
    </location>
</feature>
<feature type="region of interest" description="Disordered" evidence="2">
    <location>
        <begin position="3055"/>
        <end position="3077"/>
    </location>
</feature>
<sequence length="5068" mass="545272">MSAGAPVSIVDLETQVERLINSIESHTEKVTQGTHDAFANKFAQACRLGFKLASIRAVELVWSAICEYFEGEVEEQVRTVFGSPDKSRGTPTNSASHNNGDLARYALLGENLEKKGTASPRVLSTSRRTTDLQLVTAVYRMLQLRTVVTFHRVSKNDPHLHMTQSVREVTARLEECQHYLRAFVQLPCQDRESHYWIPLNCSTMIYSICGFLRMKHHGSMCRPCLAWALSCLDASVPLLSPQYLRWKSTLALRIIRISESERAFDDAARVCERMLGEVRKLEIYESMEPPVPDEIKNILAHTEFFFTALRLKYKCWSEELPVSTVVETVQQLSRDFASAYAKETQDPEAAFANVGRSRACVAPATSAQPTTLPPDDPCHGGGAYSWKRLAVALLLEFASLDDSSERLVQLSDCVSQAEGILPQCLSFRDLLSADRLSPCKAEDSFAGMRPGVSPVGTAESSSGHSAGSGTGAAFQKKKKAASAATTGDTIKDATIPKEMGAGGHGRLLQSPGVADNGNSVQFSLLDQCLTAAAGMLCDIMSGTDKINKLVEWVPAAEDASSNVAAGVQSAALDGLSRKGGSKKGRSSYHTATSGNAEIASASLCLNATLAAVKAAQRACMELPETVHVELFLLCFRFRSLLGDKFQRLCRALEVRLRYRHFLNPPLVDLSVVSSSLSETQTRPGSVASSPSNEAESPPWTVLSCDLRTFKRAALPAGGPGSTPSPSGTYLVGQRWDWERVLRSVASRCQHPGERDEDVLVAEKQEIIRRELDSVALICDLRPVWAASKEEAKKLYRKGRTGPADMETDRSSGPVDVAAELLSTVLEFHGPPPLSETVADFRENILNEIDSGLIPSEQASLVALEIPLRKACDRNDSDTLTSPKPIQNLFFVYLQCSGSACQFRGGGSSSRAVERNIEQAGGVFGEKPADTLEALGRSPGKTDSETGGERNVSSARGEVQSLRRMTEGTIWWTEIVKNKAGIPGCSLAHALLQPTKDLVLVASKLPFSHPTSPKFSLLLHPDLRLTPPELQVERKQLHRTWRDLSLLLRHWEDFLCSGLGTLLMAMLACGFQDANAIAQATYTVTRLLRARKELRLARKYVRSAVARVEELMGTLMQQSGSGMDPCLTASLDPLPYLLEEETFRDRERQETLFSRKSSAGAVLRTRRGAYSDNGFANFDGDGKKYTNEEERGKSLRQEKKWGQFVLQCASLLVMLYDLSLKLDLELGEQPESEDRPIASKEKGVRAEDAAKAEQTHAEKLMRRQLQEMGNLDLSPLENHLLLSLGSNPYRLCLFWCQLSESRRVNAQQILSFAVRELESAVATEKKLVHAGWLYQTDDPAATPTTSRPPTLVGRSCTSLSLSMPATRKNVMSQDAFITLFGGKKAGSGISVTKLHTELLHTGVRHPPHGIVHISGLTPNTKYHFACEEHIDSRKSLPLSETTPDFGTYYPLPIPLLWLHILRSAQKLGIKNITKICWEKLWSLFCETTRVSPTASGHTLCHFKPFIAERQSPYVLDAFAQAICAKYARVPLNSSLSGSQQEGRREQERRQHRASRVLIAVEASSIACNYTYLFCAVAAYDALLRPLLCLHTLPPFLLDGLVKCLLPLYSALKTACCVPRPTCSEIASRATFEETEVLLHSAVAAVVLGGERDTTSLRALLRATNDEDFACAAILDMDSVRKAVGAEETTKCALSILDHLRSRALLSPPLVSSPSPSFPMASSFPVASHFGGMLITLALRKCARQWKGRLTLEFAWLVREARNLLLSSSPLPADSGSTSSSGEGGEPNATRVSPLHAGSFSALQLPAACSAASLSLKRQLAVATDALARFFLDETEAIGIVHCDPVEAVHPGGSDMSHLSSPWSLLSSDAYPVFLQNLFSSATPSSPFLEGPQVPAPRSSSPSCSAASPVTPAPLGSNRGRFLRDRTLQSEELRAALAASRQSPLTVWLAEIEVLAVTPLLQLLWDATRQARVESWRYVVLDPSQDLEQREEVLRHHAHVQLVDAVYARNGCPGNQETAFAGRLHSPSERNSGQIEASPSRCRSMQIRLAMAPRPLSPVASVAPALGEGEAEEGSVPPSRLRPPSSAGEDARPHRRTTASTLQKSGREANARLSRTSVRPELLDPVQSLVPEPPSQSLPSSSRDSNASPSLGSSLRLPPSACTAGLESRDGGGWSRDSELRLVASVVGHLAQTALLASLAPAPRLLQLCLLCALNALLCSVPSPREIVDFSSDASRPDSDKTEEEGALKAAYPHVPPASPPPPNAFDVAATSANAASRPLSNPGVAGAPASPKETSFKEAKREKEPLPVSLCAYLHTAGLTSLLPYGRRQLGESLLAPSDLGSGVPLPHLVLQALGDKTTTGLSGGERRDRSVRQGAGDAASRSGFSVAPRATSGSGSTTGGKVLSVERSGKPSVRAKGKSIGGPGYSAFGPAMGEARECEGGEGATSPVESGGGDQGVAARPLERTPGESEQSSGEIKPQESPPPLWVAFGILAQMCVDFLASHNSDRVRLSAIACGATAGSGCPSWGDVRNDDLEEERNERREESRKHRTLQNSDQDLASASEGGQRPGPDAKPAKREAGSCPRGGNVGKKSGRPRGQDSAHEEGDGERRGCRGRGNEEGDGRANEAANGEGETAGGGGSKWRTCWNVSFLQMQTSREKRLVSVTRICRNLSPRFLGIYLPRGAGTGRLRCSRREMYTERQDPTARRNTNILVQRSSFSTVNVDLRSIGRLFIFCIQVLTLKSRWHQIVALCIRFNALTGNQFAFALSSYALAAQQQVVALHMAAVEVSKEQLKKAEQELGSLHGDRRKKQRRSALLGPATRQERLFFHRKKCYDAVLEGQLFSLSLTKAVEAQLRQERVEGGRYEQLLGPCSSGPASCHSSSLASRKNSTDPLPPHSLASVSSSTGVSSATTSTPREPVGPDSTAPLKASAVLQAYCLAERLLRRHQQADLLTLTLFEKGNLLCIMGKAALAAKAWREAVDAAHRQMDAVLQAACAESLQVGRERQRESCDARRSRSPVGAGAVSGPDPRAGEQPSACGEASCLAPLSSAKGGLPSSAPFSTETGKKPRIASGAPAPQYSVLSGPQMRLELQSLVPLYFAARIGHFNAVDFHLTSALLASQVVRRVLAAAEPHPLDPSRFFKYRSDGKCMRYRMREVYRFGSFEALFEDAPGVGGASMQTFLAALHWFAQVLADAQVRAAEAHALFALAEFLSADVCRHAKTVTQCRARRAMLLTSTGDLQAAYWQLIAIYQGQDTETTTGIFTRDCLDEMIEPQGSSGPLHLPASSSSSPSSSPSSCANGVSSEGGFLNFEPLRHYQNARAAGTVLALNLSPQQEQLYSRDNTFFFAFARAQWLFAADARMPVCVDAGGQNLAERLERLTALENFLRGLVNDILTEHESEPKRPWQEDLSPAAPTSSRGPSRLISSPTGAKQHMGPRPRTGGNLSPPASTEETTAFSMETAQNLRGLHLISPDAWEILLRAFLLLARVCESRASPKQAEYVLRFAIQLLQHRVAALRVDASLPCILSPSRPSAREAVSGGRSRLEDGTGDGQQESDMERGDGQEPAGKDRRAEEAREPARRPAPPDLKADVVFPTPESASSLVECLLVKCSGHVSSPDLEPNAPLSSGYSLSLASPPSLPYASSALSRLSTKPSFSDSSTASFSSSPESSPFTPSSSSSPFTLPLPPPLERRKLETLCAPLAVVDLLLLQAEMLLLKGSVSEALHAAVGALDYAERLRLHRSVQYVNACQMTYLLLVSNANLASFLESPSSQRALQRGAKGLREDPKRLSPVSSAPFPQSGNGDRGATSPIHSQARREALLQGGSDFSVESSSKRGSPWSFAVARPSRGGRDGTGREGQGGELGVSCVLASASVSASRGPGRMKQSARRCEGDMELGEGKEPRKGLVTPAPVSFLMSRFGSHPRERQGTARMTGVLLALPLVKKAAELAAQRGNIRSAFDVLSPVTYASGSAHFTHLAVLQSLLISAIEQVDDGTLEKEGGACGNREEYEAHSALKTVSFSAGKQHAVQRSADQRPQSAGELAFANDQAGDETFTSGPEPQRRDSLRLNRVGNLASSSFGADFDAAVIVSLINAVSPSEISGFSTVSSSSSTAGVSVDVPSASLLTPLKAFISELFPLSLHVSQTPTPYPRWSDLLSGEARSALAAPLTCPASEGQCKAPEATAPAVTGREPKPNLYAPQQEQRLQLGVELVEVLLKRGDYGQAGLLVSDLVPRVGRIAAALPFLSARLGLLHLQTRRLGTDLSRLERNLLRVVDPNLRSPASILRPSEQGSQNRHWLHQVGKYVGSVMSLSFFIETLCGHDFALLLALYQEGIRGLLTYFLLEEGCQNASAPRQGAFMAIHAFGAAAEETMRLQRQALKGALAPMIFGPPDTEKSSATGGPGAALLTVPPAFSSLAGGAQQAKDGDRGDKGELALDTGMLPPPVVKYLAALTSNEVKGTGSCGSTVSTPEPKLVLPSLLSCLSSLRSRCALFHSFNREQRAAADYLHMLLFSHCPRYRSVACLSRTSFLVPGEAGPSSDSSSCAKSSALRQPSYSSRTAASSSSSGSRTLITSLFSLQTGENTVSAHWNAFIDTTLHLGWYWLPSVPFDAPETAVFDPATRQWTLCSPLVHADSVILLVCARGKKPLSVTNPTCALPPAGVGDPESRAPAPAAGRVGKGEKPDRPGSPVPLASQSRSSSLLSSVSKEKANNMGTGAGGTSALKSAASTDAPESSGRAGGTVVGKSSKEESWRRPAPAERRGERVSRKGSADENSPEGTVYVGHYSRRRLLDMSMLFKKLCRQVRQRGHAGALTHSQTLQLSGSQGRRDFERWQAWAVEDNLVSYRVISNTFYRFFLLLNDGLIPRTVSGDGADSSSASYRARRRAWIECPTGKVFTGASSHVVGSGEVALGSSSSFRSSTVSRPFSGRSRSSGRTSAQASSFGAGSVHSFSSSMLLGSRRGVWGTDEVGVGQSRGGALEFLQDLDHGDFVRAHATRRSQATKAVHQLWSDLRVLTQEQVAATQAQGNATEHGKTTKSNKRQRAKELTQGQAQKQAQLQTKELTEA</sequence>
<feature type="region of interest" description="Disordered" evidence="2">
    <location>
        <begin position="4175"/>
        <end position="4201"/>
    </location>
</feature>
<feature type="compositionally biased region" description="Polar residues" evidence="2">
    <location>
        <begin position="3793"/>
        <end position="3804"/>
    </location>
</feature>
<feature type="compositionally biased region" description="Polar residues" evidence="2">
    <location>
        <begin position="4724"/>
        <end position="4734"/>
    </location>
</feature>
<feature type="compositionally biased region" description="Low complexity" evidence="2">
    <location>
        <begin position="2898"/>
        <end position="2915"/>
    </location>
</feature>
<feature type="compositionally biased region" description="Basic and acidic residues" evidence="2">
    <location>
        <begin position="3399"/>
        <end position="3408"/>
    </location>
</feature>
<feature type="compositionally biased region" description="Low complexity" evidence="2">
    <location>
        <begin position="456"/>
        <end position="472"/>
    </location>
</feature>
<accession>A0A0F7V0V7</accession>
<feature type="region of interest" description="Disordered" evidence="2">
    <location>
        <begin position="1769"/>
        <end position="1789"/>
    </location>
</feature>
<feature type="compositionally biased region" description="Low complexity" evidence="2">
    <location>
        <begin position="4915"/>
        <end position="4945"/>
    </location>
</feature>
<feature type="region of interest" description="Disordered" evidence="2">
    <location>
        <begin position="2356"/>
        <end position="2481"/>
    </location>
</feature>
<feature type="compositionally biased region" description="Basic and acidic residues" evidence="2">
    <location>
        <begin position="3890"/>
        <end position="3906"/>
    </location>
</feature>
<evidence type="ECO:0000256" key="1">
    <source>
        <dbReference type="SAM" id="Coils"/>
    </source>
</evidence>
<dbReference type="EMBL" id="LN714499">
    <property type="protein sequence ID" value="CEL76129.1"/>
    <property type="molecule type" value="Genomic_DNA"/>
</dbReference>
<dbReference type="GO" id="GO:0060271">
    <property type="term" value="P:cilium assembly"/>
    <property type="evidence" value="ECO:0007669"/>
    <property type="project" value="TreeGrafter"/>
</dbReference>
<feature type="region of interest" description="Disordered" evidence="2">
    <location>
        <begin position="4912"/>
        <end position="4948"/>
    </location>
</feature>
<feature type="compositionally biased region" description="Low complexity" evidence="2">
    <location>
        <begin position="2064"/>
        <end position="2084"/>
    </location>
</feature>
<feature type="region of interest" description="Disordered" evidence="2">
    <location>
        <begin position="1228"/>
        <end position="1255"/>
    </location>
</feature>
<feature type="compositionally biased region" description="Polar residues" evidence="2">
    <location>
        <begin position="3444"/>
        <end position="3455"/>
    </location>
</feature>
<feature type="region of interest" description="Disordered" evidence="2">
    <location>
        <begin position="2880"/>
        <end position="2926"/>
    </location>
</feature>
<feature type="region of interest" description="Disordered" evidence="2">
    <location>
        <begin position="4418"/>
        <end position="4439"/>
    </location>
</feature>
<feature type="region of interest" description="Disordered" evidence="2">
    <location>
        <begin position="3531"/>
        <end position="3594"/>
    </location>
</feature>
<feature type="region of interest" description="Disordered" evidence="2">
    <location>
        <begin position="2274"/>
        <end position="2300"/>
    </location>
</feature>
<feature type="region of interest" description="Disordered" evidence="2">
    <location>
        <begin position="450"/>
        <end position="472"/>
    </location>
</feature>
<dbReference type="PANTHER" id="PTHR33487:SF1">
    <property type="entry name" value="CILIA- AND FLAGELLA-ASSOCIATED PROTEIN 54"/>
    <property type="match status" value="1"/>
</dbReference>
<dbReference type="InterPro" id="IPR027912">
    <property type="entry name" value="CFAP54"/>
</dbReference>
<feature type="region of interest" description="Disordered" evidence="2">
    <location>
        <begin position="3827"/>
        <end position="3864"/>
    </location>
</feature>
<feature type="region of interest" description="Disordered" evidence="2">
    <location>
        <begin position="5025"/>
        <end position="5068"/>
    </location>
</feature>
<feature type="region of interest" description="Disordered" evidence="2">
    <location>
        <begin position="2064"/>
        <end position="2172"/>
    </location>
</feature>
<feature type="region of interest" description="Disordered" evidence="2">
    <location>
        <begin position="3659"/>
        <end position="3686"/>
    </location>
</feature>
<feature type="compositionally biased region" description="Polar residues" evidence="2">
    <location>
        <begin position="2027"/>
        <end position="2039"/>
    </location>
</feature>
<gene>
    <name evidence="3" type="ORF">BN1205_105800</name>
</gene>
<feature type="region of interest" description="Disordered" evidence="2">
    <location>
        <begin position="3399"/>
        <end position="3455"/>
    </location>
</feature>
<name>A0A0F7V0V7_TOXGV</name>
<feature type="compositionally biased region" description="Basic and acidic residues" evidence="2">
    <location>
        <begin position="4426"/>
        <end position="4436"/>
    </location>
</feature>
<dbReference type="PANTHER" id="PTHR33487">
    <property type="entry name" value="CILIA- AND FLAGELLA-ASSOCIATED PROTEIN 54"/>
    <property type="match status" value="1"/>
</dbReference>
<reference evidence="3" key="1">
    <citation type="journal article" date="2015" name="PLoS ONE">
        <title>Comprehensive Evaluation of Toxoplasma gondii VEG and Neospora caninum LIV Genomes with Tachyzoite Stage Transcriptome and Proteome Defines Novel Transcript Features.</title>
        <authorList>
            <person name="Ramaprasad A."/>
            <person name="Mourier T."/>
            <person name="Naeem R."/>
            <person name="Malas T.B."/>
            <person name="Moussa E."/>
            <person name="Panigrahi A."/>
            <person name="Vermont S.J."/>
            <person name="Otto T.D."/>
            <person name="Wastling J."/>
            <person name="Pain A."/>
        </authorList>
    </citation>
    <scope>NUCLEOTIDE SEQUENCE</scope>
    <source>
        <strain evidence="3">VEG</strain>
    </source>
</reference>
<feature type="compositionally biased region" description="Low complexity" evidence="2">
    <location>
        <begin position="5049"/>
        <end position="5068"/>
    </location>
</feature>
<feature type="region of interest" description="Disordered" evidence="2">
    <location>
        <begin position="4660"/>
        <end position="4781"/>
    </location>
</feature>
<feature type="compositionally biased region" description="Basic and acidic residues" evidence="2">
    <location>
        <begin position="3006"/>
        <end position="3015"/>
    </location>
</feature>
<evidence type="ECO:0000313" key="3">
    <source>
        <dbReference type="EMBL" id="CEL76129.1"/>
    </source>
</evidence>
<feature type="compositionally biased region" description="Low complexity" evidence="2">
    <location>
        <begin position="2135"/>
        <end position="2158"/>
    </location>
</feature>
<feature type="region of interest" description="Disordered" evidence="2">
    <location>
        <begin position="2521"/>
        <end position="2638"/>
    </location>
</feature>